<keyword evidence="1" id="KW-0732">Signal</keyword>
<name>A0AAP7ZI44_RALSL</name>
<protein>
    <submittedName>
        <fullName evidence="2">Uncharacterized protein</fullName>
    </submittedName>
</protein>
<comment type="caution">
    <text evidence="2">The sequence shown here is derived from an EMBL/GenBank/DDBJ whole genome shotgun (WGS) entry which is preliminary data.</text>
</comment>
<dbReference type="EMBL" id="NCTK01000002">
    <property type="protein sequence ID" value="OYQ09332.1"/>
    <property type="molecule type" value="Genomic_DNA"/>
</dbReference>
<feature type="signal peptide" evidence="1">
    <location>
        <begin position="1"/>
        <end position="20"/>
    </location>
</feature>
<evidence type="ECO:0000313" key="3">
    <source>
        <dbReference type="Proteomes" id="UP000216164"/>
    </source>
</evidence>
<feature type="chain" id="PRO_5042878084" evidence="1">
    <location>
        <begin position="21"/>
        <end position="167"/>
    </location>
</feature>
<organism evidence="2 3">
    <name type="scientific">Ralstonia solanacearum K60</name>
    <dbReference type="NCBI Taxonomy" id="1091042"/>
    <lineage>
        <taxon>Bacteria</taxon>
        <taxon>Pseudomonadati</taxon>
        <taxon>Pseudomonadota</taxon>
        <taxon>Betaproteobacteria</taxon>
        <taxon>Burkholderiales</taxon>
        <taxon>Burkholderiaceae</taxon>
        <taxon>Ralstonia</taxon>
        <taxon>Ralstonia solanacearum species complex</taxon>
    </lineage>
</organism>
<dbReference type="RefSeq" id="WP_094394819.1">
    <property type="nucleotide sequence ID" value="NZ_NCTK01000002.1"/>
</dbReference>
<proteinExistence type="predicted"/>
<evidence type="ECO:0000256" key="1">
    <source>
        <dbReference type="SAM" id="SignalP"/>
    </source>
</evidence>
<accession>A0AAP7ZI44</accession>
<dbReference type="Proteomes" id="UP000216164">
    <property type="component" value="Unassembled WGS sequence"/>
</dbReference>
<sequence>MKRFLLIAALHLATAPPAQADALTPGATLSRVASVGAKQAIFEAYDTPQWDAIVQGIASGTSDWLRVYAALRRSADAAAGEDLGNAIYDALSQRPFAVLSLLAEESGRTPRQLCTLTFESKRPAGGIGAYLDRLDRALDRASGKAQREVASACRLGIEATRKASAER</sequence>
<gene>
    <name evidence="2" type="ORF">B7R77_20600</name>
</gene>
<dbReference type="AlphaFoldDB" id="A0AAP7ZI44"/>
<evidence type="ECO:0000313" key="2">
    <source>
        <dbReference type="EMBL" id="OYQ09332.1"/>
    </source>
</evidence>
<reference evidence="2 3" key="1">
    <citation type="submission" date="2017-04" db="EMBL/GenBank/DDBJ databases">
        <title>Genome Announcement: Closed genomes of Ralstonia solanacearum strains K60, UW551, and UW700.</title>
        <authorList>
            <person name="Hayes M."/>
            <person name="Macintyre A.M."/>
            <person name="Allen C."/>
        </authorList>
    </citation>
    <scope>NUCLEOTIDE SEQUENCE [LARGE SCALE GENOMIC DNA]</scope>
    <source>
        <strain evidence="2 3">UW25</strain>
    </source>
</reference>